<protein>
    <submittedName>
        <fullName evidence="1">Uncharacterized protein</fullName>
    </submittedName>
</protein>
<sequence length="67" mass="7583">MWDSKILQKHPNSYIHGCPCHVAHNTAKPAGVGFFKDMVVDIGYWFKGSTNRKGYLTERAVVNIFVT</sequence>
<gene>
    <name evidence="1" type="ORF">DPEC_G00187840</name>
</gene>
<proteinExistence type="predicted"/>
<accession>A0ACC2GBT4</accession>
<reference evidence="1" key="1">
    <citation type="submission" date="2021-05" db="EMBL/GenBank/DDBJ databases">
        <authorList>
            <person name="Pan Q."/>
            <person name="Jouanno E."/>
            <person name="Zahm M."/>
            <person name="Klopp C."/>
            <person name="Cabau C."/>
            <person name="Louis A."/>
            <person name="Berthelot C."/>
            <person name="Parey E."/>
            <person name="Roest Crollius H."/>
            <person name="Montfort J."/>
            <person name="Robinson-Rechavi M."/>
            <person name="Bouchez O."/>
            <person name="Lampietro C."/>
            <person name="Lopez Roques C."/>
            <person name="Donnadieu C."/>
            <person name="Postlethwait J."/>
            <person name="Bobe J."/>
            <person name="Dillon D."/>
            <person name="Chandos A."/>
            <person name="von Hippel F."/>
            <person name="Guiguen Y."/>
        </authorList>
    </citation>
    <scope>NUCLEOTIDE SEQUENCE</scope>
    <source>
        <strain evidence="1">YG-Jan2019</strain>
    </source>
</reference>
<organism evidence="1 2">
    <name type="scientific">Dallia pectoralis</name>
    <name type="common">Alaska blackfish</name>
    <dbReference type="NCBI Taxonomy" id="75939"/>
    <lineage>
        <taxon>Eukaryota</taxon>
        <taxon>Metazoa</taxon>
        <taxon>Chordata</taxon>
        <taxon>Craniata</taxon>
        <taxon>Vertebrata</taxon>
        <taxon>Euteleostomi</taxon>
        <taxon>Actinopterygii</taxon>
        <taxon>Neopterygii</taxon>
        <taxon>Teleostei</taxon>
        <taxon>Protacanthopterygii</taxon>
        <taxon>Esociformes</taxon>
        <taxon>Umbridae</taxon>
        <taxon>Dallia</taxon>
    </lineage>
</organism>
<evidence type="ECO:0000313" key="1">
    <source>
        <dbReference type="EMBL" id="KAJ8001112.1"/>
    </source>
</evidence>
<dbReference type="Proteomes" id="UP001157502">
    <property type="component" value="Chromosome 15"/>
</dbReference>
<dbReference type="EMBL" id="CM055742">
    <property type="protein sequence ID" value="KAJ8001112.1"/>
    <property type="molecule type" value="Genomic_DNA"/>
</dbReference>
<keyword evidence="2" id="KW-1185">Reference proteome</keyword>
<comment type="caution">
    <text evidence="1">The sequence shown here is derived from an EMBL/GenBank/DDBJ whole genome shotgun (WGS) entry which is preliminary data.</text>
</comment>
<name>A0ACC2GBT4_DALPE</name>
<evidence type="ECO:0000313" key="2">
    <source>
        <dbReference type="Proteomes" id="UP001157502"/>
    </source>
</evidence>